<sequence>MNARLTINTENAEQGAGIFLYTDCEYVYVNDTAQIIYRDKERGYSVTIGLNRDKVSLLRIKEVPDDAGNVSVVKQFNVLTALRPDFKEMVDTESMELLFLSDGLGIDYGERYASVSVKCLISVYGNKPVPSRLSVQCVLK</sequence>
<dbReference type="Proteomes" id="UP000727857">
    <property type="component" value="Unassembled WGS sequence"/>
</dbReference>
<protein>
    <submittedName>
        <fullName evidence="1">Uncharacterized protein</fullName>
    </submittedName>
</protein>
<reference evidence="1" key="2">
    <citation type="journal article" date="2021" name="PeerJ">
        <title>Extensive microbial diversity within the chicken gut microbiome revealed by metagenomics and culture.</title>
        <authorList>
            <person name="Gilroy R."/>
            <person name="Ravi A."/>
            <person name="Getino M."/>
            <person name="Pursley I."/>
            <person name="Horton D.L."/>
            <person name="Alikhan N.F."/>
            <person name="Baker D."/>
            <person name="Gharbi K."/>
            <person name="Hall N."/>
            <person name="Watson M."/>
            <person name="Adriaenssens E.M."/>
            <person name="Foster-Nyarko E."/>
            <person name="Jarju S."/>
            <person name="Secka A."/>
            <person name="Antonio M."/>
            <person name="Oren A."/>
            <person name="Chaudhuri R.R."/>
            <person name="La Ragione R."/>
            <person name="Hildebrand F."/>
            <person name="Pallen M.J."/>
        </authorList>
    </citation>
    <scope>NUCLEOTIDE SEQUENCE</scope>
    <source>
        <strain evidence="1">517</strain>
    </source>
</reference>
<proteinExistence type="predicted"/>
<accession>A0A940DH21</accession>
<name>A0A940DH21_9FIRM</name>
<dbReference type="AlphaFoldDB" id="A0A940DH21"/>
<gene>
    <name evidence="1" type="ORF">IAB16_00480</name>
</gene>
<dbReference type="EMBL" id="JADINF010000012">
    <property type="protein sequence ID" value="MBO8423488.1"/>
    <property type="molecule type" value="Genomic_DNA"/>
</dbReference>
<organism evidence="1 2">
    <name type="scientific">Candidatus Stercoripulliclostridium pullicola</name>
    <dbReference type="NCBI Taxonomy" id="2840953"/>
    <lineage>
        <taxon>Bacteria</taxon>
        <taxon>Bacillati</taxon>
        <taxon>Bacillota</taxon>
        <taxon>Clostridia</taxon>
        <taxon>Eubacteriales</taxon>
        <taxon>Candidatus Stercoripulliclostridium</taxon>
    </lineage>
</organism>
<evidence type="ECO:0000313" key="1">
    <source>
        <dbReference type="EMBL" id="MBO8423488.1"/>
    </source>
</evidence>
<comment type="caution">
    <text evidence="1">The sequence shown here is derived from an EMBL/GenBank/DDBJ whole genome shotgun (WGS) entry which is preliminary data.</text>
</comment>
<evidence type="ECO:0000313" key="2">
    <source>
        <dbReference type="Proteomes" id="UP000727857"/>
    </source>
</evidence>
<reference evidence="1" key="1">
    <citation type="submission" date="2020-10" db="EMBL/GenBank/DDBJ databases">
        <authorList>
            <person name="Gilroy R."/>
        </authorList>
    </citation>
    <scope>NUCLEOTIDE SEQUENCE</scope>
    <source>
        <strain evidence="1">517</strain>
    </source>
</reference>